<evidence type="ECO:0000259" key="1">
    <source>
        <dbReference type="PROSITE" id="PS50943"/>
    </source>
</evidence>
<reference evidence="3" key="2">
    <citation type="journal article" date="2022" name="Food Funct.">
        <title>Lactobacillus kefiranofaciens ZW18 from Kefir enhances the anti-tumor effect of anti-programmed cell death 1 (PD-1) immunotherapy by modulating the gut microbiota.</title>
        <authorList>
            <person name="Zhao J."/>
            <person name="Wang Y."/>
            <person name="Wang J."/>
            <person name="Lv M."/>
            <person name="Zhou C."/>
            <person name="Jia L."/>
            <person name="Geng W."/>
        </authorList>
    </citation>
    <scope>NUCLEOTIDE SEQUENCE</scope>
    <source>
        <strain evidence="3">ZW18</strain>
    </source>
</reference>
<organism evidence="3 6">
    <name type="scientific">Lactobacillus kefiranofaciens</name>
    <dbReference type="NCBI Taxonomy" id="267818"/>
    <lineage>
        <taxon>Bacteria</taxon>
        <taxon>Bacillati</taxon>
        <taxon>Bacillota</taxon>
        <taxon>Bacilli</taxon>
        <taxon>Lactobacillales</taxon>
        <taxon>Lactobacillaceae</taxon>
        <taxon>Lactobacillus</taxon>
    </lineage>
</organism>
<dbReference type="Proteomes" id="UP001242513">
    <property type="component" value="Plasmid unnamed2"/>
</dbReference>
<evidence type="ECO:0000313" key="5">
    <source>
        <dbReference type="Proteomes" id="UP000181860"/>
    </source>
</evidence>
<dbReference type="Proteomes" id="UP000181860">
    <property type="component" value="Unassembled WGS sequence"/>
</dbReference>
<dbReference type="Gene3D" id="1.25.40.10">
    <property type="entry name" value="Tetratricopeptide repeat domain"/>
    <property type="match status" value="1"/>
</dbReference>
<dbReference type="EMBL" id="FMXC01000060">
    <property type="protein sequence ID" value="SDA72369.1"/>
    <property type="molecule type" value="Genomic_DNA"/>
</dbReference>
<dbReference type="PROSITE" id="PS50943">
    <property type="entry name" value="HTH_CROC1"/>
    <property type="match status" value="1"/>
</dbReference>
<evidence type="ECO:0000313" key="3">
    <source>
        <dbReference type="EMBL" id="WGO85720.1"/>
    </source>
</evidence>
<reference evidence="3" key="3">
    <citation type="submission" date="2023-04" db="EMBL/GenBank/DDBJ databases">
        <authorList>
            <person name="Wang Y."/>
        </authorList>
    </citation>
    <scope>NUCLEOTIDE SEQUENCE</scope>
    <source>
        <strain evidence="3">ZW18</strain>
        <plasmid evidence="4">unnamed2</plasmid>
    </source>
</reference>
<gene>
    <name evidence="3" type="ORF">QEJ78_10495</name>
    <name evidence="4" type="ORF">QEJ78_11915</name>
    <name evidence="2" type="ORF">SAMN02983011_02391</name>
</gene>
<dbReference type="AlphaFoldDB" id="A0AAX3UDZ3"/>
<dbReference type="GO" id="GO:0003677">
    <property type="term" value="F:DNA binding"/>
    <property type="evidence" value="ECO:0007669"/>
    <property type="project" value="InterPro"/>
</dbReference>
<feature type="domain" description="HTH cro/C1-type" evidence="1">
    <location>
        <begin position="7"/>
        <end position="60"/>
    </location>
</feature>
<keyword evidence="5" id="KW-1185">Reference proteome</keyword>
<accession>A0AAX3UDZ3</accession>
<geneLocation type="plasmid" evidence="4 6">
    <name>unnamed2</name>
</geneLocation>
<evidence type="ECO:0000313" key="2">
    <source>
        <dbReference type="EMBL" id="SDA72369.1"/>
    </source>
</evidence>
<sequence length="225" mass="25940">MTIGEALKEEQKQLGLTAKAMAAGVISKATYSKVVNGKQKLSSDSLVKILFKNNIDIDDFFEMLKSTYMSESRQYENKLFNGMQLALNNHKIDMAQRYLVQIETKASNKYLQQRAKITVAFLTGNMDKLNNEFKQSVIDTLNSHPNCMRNIDALGLFNTALLILPNDEVEIEMRLFFTKVVHVKKISESMKERYAILCCNYLDWKYKRSSEINKNVINALKYLKR</sequence>
<proteinExistence type="predicted"/>
<dbReference type="RefSeq" id="WP_013854578.1">
    <property type="nucleotide sequence ID" value="NZ_CP123735.1"/>
</dbReference>
<evidence type="ECO:0000313" key="6">
    <source>
        <dbReference type="Proteomes" id="UP001242513"/>
    </source>
</evidence>
<keyword evidence="4" id="KW-0614">Plasmid</keyword>
<dbReference type="SMART" id="SM00530">
    <property type="entry name" value="HTH_XRE"/>
    <property type="match status" value="1"/>
</dbReference>
<dbReference type="Pfam" id="PF01381">
    <property type="entry name" value="HTH_3"/>
    <property type="match status" value="1"/>
</dbReference>
<dbReference type="EMBL" id="CP123735">
    <property type="protein sequence ID" value="WGO85720.1"/>
    <property type="molecule type" value="Genomic_DNA"/>
</dbReference>
<dbReference type="SUPFAM" id="SSF47413">
    <property type="entry name" value="lambda repressor-like DNA-binding domains"/>
    <property type="match status" value="1"/>
</dbReference>
<dbReference type="EMBL" id="CP123736">
    <property type="protein sequence ID" value="WGO87027.1"/>
    <property type="molecule type" value="Genomic_DNA"/>
</dbReference>
<evidence type="ECO:0000313" key="4">
    <source>
        <dbReference type="EMBL" id="WGO87027.1"/>
    </source>
</evidence>
<protein>
    <submittedName>
        <fullName evidence="2">Helix-turn-helix domain-containing protein</fullName>
    </submittedName>
    <submittedName>
        <fullName evidence="3">Helix-turn-helix transcriptional regulator</fullName>
    </submittedName>
</protein>
<reference evidence="2 5" key="1">
    <citation type="submission" date="2016-10" db="EMBL/GenBank/DDBJ databases">
        <authorList>
            <person name="Varghese N."/>
            <person name="Submissions S."/>
        </authorList>
    </citation>
    <scope>NUCLEOTIDE SEQUENCE [LARGE SCALE GENOMIC DNA]</scope>
    <source>
        <strain evidence="2 5">ATCC 43761</strain>
    </source>
</reference>
<name>A0AAX3UDZ3_9LACO</name>
<dbReference type="CDD" id="cd00093">
    <property type="entry name" value="HTH_XRE"/>
    <property type="match status" value="1"/>
</dbReference>
<dbReference type="InterPro" id="IPR010982">
    <property type="entry name" value="Lambda_DNA-bd_dom_sf"/>
</dbReference>
<dbReference type="InterPro" id="IPR001387">
    <property type="entry name" value="Cro/C1-type_HTH"/>
</dbReference>
<dbReference type="Proteomes" id="UP001242513">
    <property type="component" value="Chromosome"/>
</dbReference>
<dbReference type="InterPro" id="IPR011990">
    <property type="entry name" value="TPR-like_helical_dom_sf"/>
</dbReference>